<reference evidence="2 3" key="1">
    <citation type="submission" date="2024-02" db="EMBL/GenBank/DDBJ databases">
        <title>de novo genome assembly of Solanum bulbocastanum strain 11H21.</title>
        <authorList>
            <person name="Hosaka A.J."/>
        </authorList>
    </citation>
    <scope>NUCLEOTIDE SEQUENCE [LARGE SCALE GENOMIC DNA]</scope>
    <source>
        <tissue evidence="2">Young leaves</tissue>
    </source>
</reference>
<keyword evidence="1" id="KW-0732">Signal</keyword>
<gene>
    <name evidence="2" type="ORF">RDI58_021833</name>
</gene>
<dbReference type="AlphaFoldDB" id="A0AAN8Y541"/>
<comment type="caution">
    <text evidence="2">The sequence shown here is derived from an EMBL/GenBank/DDBJ whole genome shotgun (WGS) entry which is preliminary data.</text>
</comment>
<proteinExistence type="predicted"/>
<evidence type="ECO:0000313" key="2">
    <source>
        <dbReference type="EMBL" id="KAK6779649.1"/>
    </source>
</evidence>
<dbReference type="Proteomes" id="UP001371456">
    <property type="component" value="Unassembled WGS sequence"/>
</dbReference>
<name>A0AAN8Y541_SOLBU</name>
<organism evidence="2 3">
    <name type="scientific">Solanum bulbocastanum</name>
    <name type="common">Wild potato</name>
    <dbReference type="NCBI Taxonomy" id="147425"/>
    <lineage>
        <taxon>Eukaryota</taxon>
        <taxon>Viridiplantae</taxon>
        <taxon>Streptophyta</taxon>
        <taxon>Embryophyta</taxon>
        <taxon>Tracheophyta</taxon>
        <taxon>Spermatophyta</taxon>
        <taxon>Magnoliopsida</taxon>
        <taxon>eudicotyledons</taxon>
        <taxon>Gunneridae</taxon>
        <taxon>Pentapetalae</taxon>
        <taxon>asterids</taxon>
        <taxon>lamiids</taxon>
        <taxon>Solanales</taxon>
        <taxon>Solanaceae</taxon>
        <taxon>Solanoideae</taxon>
        <taxon>Solaneae</taxon>
        <taxon>Solanum</taxon>
    </lineage>
</organism>
<protein>
    <submittedName>
        <fullName evidence="2">Uncharacterized protein</fullName>
    </submittedName>
</protein>
<sequence>MLLVRYVLLILVPDCRCVLCRIRADYLAAEKDKMDAAGVALVLIGPGSVDQLSLSAIFQKVTSDRDPLLFQRFMLIQDIGLMRL</sequence>
<feature type="signal peptide" evidence="1">
    <location>
        <begin position="1"/>
        <end position="17"/>
    </location>
</feature>
<accession>A0AAN8Y541</accession>
<dbReference type="EMBL" id="JBANQN010000009">
    <property type="protein sequence ID" value="KAK6779649.1"/>
    <property type="molecule type" value="Genomic_DNA"/>
</dbReference>
<keyword evidence="3" id="KW-1185">Reference proteome</keyword>
<evidence type="ECO:0000256" key="1">
    <source>
        <dbReference type="SAM" id="SignalP"/>
    </source>
</evidence>
<feature type="chain" id="PRO_5042969339" evidence="1">
    <location>
        <begin position="18"/>
        <end position="84"/>
    </location>
</feature>
<evidence type="ECO:0000313" key="3">
    <source>
        <dbReference type="Proteomes" id="UP001371456"/>
    </source>
</evidence>